<proteinExistence type="predicted"/>
<accession>A0A382IYZ8</accession>
<reference evidence="2" key="1">
    <citation type="submission" date="2018-05" db="EMBL/GenBank/DDBJ databases">
        <authorList>
            <person name="Lanie J.A."/>
            <person name="Ng W.-L."/>
            <person name="Kazmierczak K.M."/>
            <person name="Andrzejewski T.M."/>
            <person name="Davidsen T.M."/>
            <person name="Wayne K.J."/>
            <person name="Tettelin H."/>
            <person name="Glass J.I."/>
            <person name="Rusch D."/>
            <person name="Podicherti R."/>
            <person name="Tsui H.-C.T."/>
            <person name="Winkler M.E."/>
        </authorList>
    </citation>
    <scope>NUCLEOTIDE SEQUENCE</scope>
</reference>
<dbReference type="EMBL" id="UINC01070312">
    <property type="protein sequence ID" value="SVC04367.1"/>
    <property type="molecule type" value="Genomic_DNA"/>
</dbReference>
<organism evidence="2">
    <name type="scientific">marine metagenome</name>
    <dbReference type="NCBI Taxonomy" id="408172"/>
    <lineage>
        <taxon>unclassified sequences</taxon>
        <taxon>metagenomes</taxon>
        <taxon>ecological metagenomes</taxon>
    </lineage>
</organism>
<dbReference type="AlphaFoldDB" id="A0A382IYZ8"/>
<feature type="non-terminal residue" evidence="2">
    <location>
        <position position="36"/>
    </location>
</feature>
<feature type="non-terminal residue" evidence="2">
    <location>
        <position position="1"/>
    </location>
</feature>
<name>A0A382IYZ8_9ZZZZ</name>
<gene>
    <name evidence="2" type="ORF">METZ01_LOCUS257221</name>
</gene>
<feature type="region of interest" description="Disordered" evidence="1">
    <location>
        <begin position="17"/>
        <end position="36"/>
    </location>
</feature>
<evidence type="ECO:0000313" key="2">
    <source>
        <dbReference type="EMBL" id="SVC04367.1"/>
    </source>
</evidence>
<sequence length="36" mass="3902">VAPNGCRVGNEVRAGRALKAPADDRTYRNQYPTTAI</sequence>
<protein>
    <submittedName>
        <fullName evidence="2">Uncharacterized protein</fullName>
    </submittedName>
</protein>
<evidence type="ECO:0000256" key="1">
    <source>
        <dbReference type="SAM" id="MobiDB-lite"/>
    </source>
</evidence>